<evidence type="ECO:0000313" key="4">
    <source>
        <dbReference type="Proteomes" id="UP000005222"/>
    </source>
</evidence>
<dbReference type="Proteomes" id="UP000005222">
    <property type="component" value="Chromosome M"/>
</dbReference>
<feature type="transmembrane region" description="Helical" evidence="2">
    <location>
        <begin position="256"/>
        <end position="279"/>
    </location>
</feature>
<reference evidence="3 4" key="1">
    <citation type="journal article" date="2012" name="G3 (Bethesda)">
        <title>Pichia sorbitophila, an interspecies yeast hybrid reveals early steps of genome resolution following polyploidization.</title>
        <authorList>
            <person name="Leh Louis V."/>
            <person name="Despons L."/>
            <person name="Friedrich A."/>
            <person name="Martin T."/>
            <person name="Durrens P."/>
            <person name="Casaregola S."/>
            <person name="Neuveglise C."/>
            <person name="Fairhead C."/>
            <person name="Marck C."/>
            <person name="Cruz J.A."/>
            <person name="Straub M.L."/>
            <person name="Kugler V."/>
            <person name="Sacerdot C."/>
            <person name="Uzunov Z."/>
            <person name="Thierry A."/>
            <person name="Weiss S."/>
            <person name="Bleykasten C."/>
            <person name="De Montigny J."/>
            <person name="Jacques N."/>
            <person name="Jung P."/>
            <person name="Lemaire M."/>
            <person name="Mallet S."/>
            <person name="Morel G."/>
            <person name="Richard G.F."/>
            <person name="Sarkar A."/>
            <person name="Savel G."/>
            <person name="Schacherer J."/>
            <person name="Seret M.L."/>
            <person name="Talla E."/>
            <person name="Samson G."/>
            <person name="Jubin C."/>
            <person name="Poulain J."/>
            <person name="Vacherie B."/>
            <person name="Barbe V."/>
            <person name="Pelletier E."/>
            <person name="Sherman D.J."/>
            <person name="Westhof E."/>
            <person name="Weissenbach J."/>
            <person name="Baret P.V."/>
            <person name="Wincker P."/>
            <person name="Gaillardin C."/>
            <person name="Dujon B."/>
            <person name="Souciet J.L."/>
        </authorList>
    </citation>
    <scope>NUCLEOTIDE SEQUENCE [LARGE SCALE GENOMIC DNA]</scope>
    <source>
        <strain evidence="4">ATCC MYA-4447 / BCRC 22081 / CBS 7064 / NBRC 10061 / NRRL Y-12695</strain>
    </source>
</reference>
<feature type="transmembrane region" description="Helical" evidence="2">
    <location>
        <begin position="328"/>
        <end position="345"/>
    </location>
</feature>
<gene>
    <name evidence="3" type="primary">Piso0_004983</name>
    <name evidence="3" type="ORF">GNLVRS01_PISO0M05160g</name>
</gene>
<keyword evidence="4" id="KW-1185">Reference proteome</keyword>
<dbReference type="GO" id="GO:0005789">
    <property type="term" value="C:endoplasmic reticulum membrane"/>
    <property type="evidence" value="ECO:0007669"/>
    <property type="project" value="TreeGrafter"/>
</dbReference>
<keyword evidence="2" id="KW-1133">Transmembrane helix</keyword>
<protein>
    <submittedName>
        <fullName evidence="3">Piso0_004983 protein</fullName>
    </submittedName>
</protein>
<name>G8Y3W9_PICSO</name>
<evidence type="ECO:0000313" key="3">
    <source>
        <dbReference type="EMBL" id="CCE85387.1"/>
    </source>
</evidence>
<accession>G8Y3W9</accession>
<dbReference type="GO" id="GO:0004143">
    <property type="term" value="F:ATP-dependent diacylglycerol kinase activity"/>
    <property type="evidence" value="ECO:0007669"/>
    <property type="project" value="InterPro"/>
</dbReference>
<organism evidence="3 4">
    <name type="scientific">Pichia sorbitophila (strain ATCC MYA-4447 / BCRC 22081 / CBS 7064 / NBRC 10061 / NRRL Y-12695)</name>
    <name type="common">Hybrid yeast</name>
    <dbReference type="NCBI Taxonomy" id="559304"/>
    <lineage>
        <taxon>Eukaryota</taxon>
        <taxon>Fungi</taxon>
        <taxon>Dikarya</taxon>
        <taxon>Ascomycota</taxon>
        <taxon>Saccharomycotina</taxon>
        <taxon>Pichiomycetes</taxon>
        <taxon>Debaryomycetaceae</taxon>
        <taxon>Millerozyma</taxon>
    </lineage>
</organism>
<dbReference type="FunCoup" id="G8Y3W9">
    <property type="interactions" value="89"/>
</dbReference>
<feature type="region of interest" description="Disordered" evidence="1">
    <location>
        <begin position="1"/>
        <end position="38"/>
    </location>
</feature>
<dbReference type="AlphaFoldDB" id="G8Y3W9"/>
<dbReference type="PANTHER" id="PTHR31303">
    <property type="entry name" value="CTP-DEPENDENT DIACYLGLYCEROL KINASE 1"/>
    <property type="match status" value="1"/>
</dbReference>
<dbReference type="GO" id="GO:0006654">
    <property type="term" value="P:phosphatidic acid biosynthetic process"/>
    <property type="evidence" value="ECO:0007669"/>
    <property type="project" value="TreeGrafter"/>
</dbReference>
<feature type="transmembrane region" description="Helical" evidence="2">
    <location>
        <begin position="300"/>
        <end position="322"/>
    </location>
</feature>
<dbReference type="InParanoid" id="G8Y3W9"/>
<proteinExistence type="predicted"/>
<dbReference type="HOGENOM" id="CLU_031477_0_0_1"/>
<evidence type="ECO:0000256" key="1">
    <source>
        <dbReference type="SAM" id="MobiDB-lite"/>
    </source>
</evidence>
<keyword evidence="2" id="KW-0812">Transmembrane</keyword>
<dbReference type="OrthoDB" id="5673at2759"/>
<dbReference type="PANTHER" id="PTHR31303:SF1">
    <property type="entry name" value="CTP-DEPENDENT DIACYLGLYCEROL KINASE 1"/>
    <property type="match status" value="1"/>
</dbReference>
<feature type="compositionally biased region" description="Low complexity" evidence="1">
    <location>
        <begin position="96"/>
        <end position="107"/>
    </location>
</feature>
<dbReference type="eggNOG" id="KOG4453">
    <property type="taxonomic scope" value="Eukaryota"/>
</dbReference>
<dbReference type="STRING" id="559304.G8Y3W9"/>
<dbReference type="EMBL" id="FO082047">
    <property type="protein sequence ID" value="CCE85387.1"/>
    <property type="molecule type" value="Genomic_DNA"/>
</dbReference>
<feature type="region of interest" description="Disordered" evidence="1">
    <location>
        <begin position="52"/>
        <end position="73"/>
    </location>
</feature>
<sequence>MSNGHPSTSPIKTPSKTPSKTRKFVSRSAANTPKSVAKKTILDFGANDSYIEEDDDTYLPEDTMVSTFSDGDVSGEAEEDIIVIEETELDQGQKDSSVPQSNGSGSSDKSTDEYGVLGSDSPKFLIKHEIPRKLFHSSIGLLTLWLYTLGVSQKQLLVPLCTLFVTIFTNDYVRLHNEEVNRRMVKCFWWVIRKEEINKYNGILYYMAGLFLVFTVAPKDISVLCVLFLSWADTSAAAIGRQYGKYTPQLFPGKSLAGALASFATGAFSTWILYGYFIPTYTHRVDQPGDIFWTPDSSSLSFWLYAIIGGVVASISECVSFLKLDDNFIIPVLSGILLYAITYYCHY</sequence>
<feature type="region of interest" description="Disordered" evidence="1">
    <location>
        <begin position="87"/>
        <end position="114"/>
    </location>
</feature>
<dbReference type="InterPro" id="IPR037997">
    <property type="entry name" value="Dgk1-like"/>
</dbReference>
<evidence type="ECO:0000256" key="2">
    <source>
        <dbReference type="SAM" id="Phobius"/>
    </source>
</evidence>
<keyword evidence="2" id="KW-0472">Membrane</keyword>
<feature type="compositionally biased region" description="Low complexity" evidence="1">
    <location>
        <begin position="1"/>
        <end position="18"/>
    </location>
</feature>
<feature type="transmembrane region" description="Helical" evidence="2">
    <location>
        <begin position="203"/>
        <end position="231"/>
    </location>
</feature>